<organism evidence="1 2">
    <name type="scientific">Holothuria leucospilota</name>
    <name type="common">Black long sea cucumber</name>
    <name type="synonym">Mertensiothuria leucospilota</name>
    <dbReference type="NCBI Taxonomy" id="206669"/>
    <lineage>
        <taxon>Eukaryota</taxon>
        <taxon>Metazoa</taxon>
        <taxon>Echinodermata</taxon>
        <taxon>Eleutherozoa</taxon>
        <taxon>Echinozoa</taxon>
        <taxon>Holothuroidea</taxon>
        <taxon>Aspidochirotacea</taxon>
        <taxon>Aspidochirotida</taxon>
        <taxon>Holothuriidae</taxon>
        <taxon>Holothuria</taxon>
    </lineage>
</organism>
<sequence>MNFERQRKASLCEAKALVPGCLNSSEDEGDVGYSMMVKAVLVFVVPPTRHDYTVG</sequence>
<dbReference type="AlphaFoldDB" id="A0A9Q0YNZ9"/>
<dbReference type="EMBL" id="JAIZAY010000017">
    <property type="protein sequence ID" value="KAJ8025918.1"/>
    <property type="molecule type" value="Genomic_DNA"/>
</dbReference>
<name>A0A9Q0YNZ9_HOLLE</name>
<evidence type="ECO:0000313" key="2">
    <source>
        <dbReference type="Proteomes" id="UP001152320"/>
    </source>
</evidence>
<protein>
    <submittedName>
        <fullName evidence="1">Uncharacterized protein</fullName>
    </submittedName>
</protein>
<comment type="caution">
    <text evidence="1">The sequence shown here is derived from an EMBL/GenBank/DDBJ whole genome shotgun (WGS) entry which is preliminary data.</text>
</comment>
<dbReference type="Proteomes" id="UP001152320">
    <property type="component" value="Chromosome 17"/>
</dbReference>
<proteinExistence type="predicted"/>
<reference evidence="1" key="1">
    <citation type="submission" date="2021-10" db="EMBL/GenBank/DDBJ databases">
        <title>Tropical sea cucumber genome reveals ecological adaptation and Cuvierian tubules defense mechanism.</title>
        <authorList>
            <person name="Chen T."/>
        </authorList>
    </citation>
    <scope>NUCLEOTIDE SEQUENCE</scope>
    <source>
        <strain evidence="1">Nanhai2018</strain>
        <tissue evidence="1">Muscle</tissue>
    </source>
</reference>
<evidence type="ECO:0000313" key="1">
    <source>
        <dbReference type="EMBL" id="KAJ8025918.1"/>
    </source>
</evidence>
<accession>A0A9Q0YNZ9</accession>
<gene>
    <name evidence="1" type="ORF">HOLleu_33623</name>
</gene>
<keyword evidence="2" id="KW-1185">Reference proteome</keyword>